<dbReference type="EMBL" id="BAAARY010000005">
    <property type="protein sequence ID" value="GAA2518843.1"/>
    <property type="molecule type" value="Genomic_DNA"/>
</dbReference>
<dbReference type="RefSeq" id="WP_344170289.1">
    <property type="nucleotide sequence ID" value="NZ_BAAARY010000005.1"/>
</dbReference>
<reference evidence="3" key="1">
    <citation type="journal article" date="2019" name="Int. J. Syst. Evol. Microbiol.">
        <title>The Global Catalogue of Microorganisms (GCM) 10K type strain sequencing project: providing services to taxonomists for standard genome sequencing and annotation.</title>
        <authorList>
            <consortium name="The Broad Institute Genomics Platform"/>
            <consortium name="The Broad Institute Genome Sequencing Center for Infectious Disease"/>
            <person name="Wu L."/>
            <person name="Ma J."/>
        </authorList>
    </citation>
    <scope>NUCLEOTIDE SEQUENCE [LARGE SCALE GENOMIC DNA]</scope>
    <source>
        <strain evidence="3">JCM 3367</strain>
    </source>
</reference>
<evidence type="ECO:0000313" key="2">
    <source>
        <dbReference type="EMBL" id="GAA2518843.1"/>
    </source>
</evidence>
<comment type="caution">
    <text evidence="2">The sequence shown here is derived from an EMBL/GenBank/DDBJ whole genome shotgun (WGS) entry which is preliminary data.</text>
</comment>
<protein>
    <submittedName>
        <fullName evidence="2">Uncharacterized protein</fullName>
    </submittedName>
</protein>
<feature type="chain" id="PRO_5046648916" evidence="1">
    <location>
        <begin position="32"/>
        <end position="141"/>
    </location>
</feature>
<accession>A0ABP6AMH3</accession>
<evidence type="ECO:0000313" key="3">
    <source>
        <dbReference type="Proteomes" id="UP001499978"/>
    </source>
</evidence>
<feature type="signal peptide" evidence="1">
    <location>
        <begin position="1"/>
        <end position="31"/>
    </location>
</feature>
<keyword evidence="1" id="KW-0732">Signal</keyword>
<gene>
    <name evidence="2" type="ORF">GCM10010201_14860</name>
</gene>
<evidence type="ECO:0000256" key="1">
    <source>
        <dbReference type="SAM" id="SignalP"/>
    </source>
</evidence>
<keyword evidence="3" id="KW-1185">Reference proteome</keyword>
<proteinExistence type="predicted"/>
<sequence length="141" mass="15188">MRSRTLRTFVMSVAAVATVGAVMAALRPAEAAEPGRLEITRVAIVGRPLIPGRVAALAITVINHGDHTGRVRLLSPDGAAIADRHHPDCRRTGIIMRTSPVDWTIPPRGSRRFVVEDALRMTIDSDNGCQGAAFTLPFRLS</sequence>
<organism evidence="2 3">
    <name type="scientific">Pilimelia columellifera subsp. columellifera</name>
    <dbReference type="NCBI Taxonomy" id="706583"/>
    <lineage>
        <taxon>Bacteria</taxon>
        <taxon>Bacillati</taxon>
        <taxon>Actinomycetota</taxon>
        <taxon>Actinomycetes</taxon>
        <taxon>Micromonosporales</taxon>
        <taxon>Micromonosporaceae</taxon>
        <taxon>Pilimelia</taxon>
    </lineage>
</organism>
<name>A0ABP6AMH3_9ACTN</name>
<dbReference type="Proteomes" id="UP001499978">
    <property type="component" value="Unassembled WGS sequence"/>
</dbReference>